<protein>
    <submittedName>
        <fullName evidence="1">Gamma carbonic anhydrase family protein</fullName>
    </submittedName>
</protein>
<name>A0A9J7AZT7_9PROT</name>
<dbReference type="Gene3D" id="2.160.10.10">
    <property type="entry name" value="Hexapeptide repeat proteins"/>
    <property type="match status" value="1"/>
</dbReference>
<sequence length="169" mass="17877">MIRTLRGHTPIVDEPAFLAETAALIGDVTVGAESSIWYGAVLRGDDNPITVGRRSNIQDGTIVHVSSTGQGTVIGDEVSIGHAAIIHACTLEDRSFVGMGATVMDGAVVESGAMVAAGALVAPGKIVRAGQVWMGNPGRHTRDLTEDEKKYLTYVATHYWELAQDYLGD</sequence>
<organism evidence="1 2">
    <name type="scientific">Nisaea acidiphila</name>
    <dbReference type="NCBI Taxonomy" id="1862145"/>
    <lineage>
        <taxon>Bacteria</taxon>
        <taxon>Pseudomonadati</taxon>
        <taxon>Pseudomonadota</taxon>
        <taxon>Alphaproteobacteria</taxon>
        <taxon>Rhodospirillales</taxon>
        <taxon>Thalassobaculaceae</taxon>
        <taxon>Nisaea</taxon>
    </lineage>
</organism>
<evidence type="ECO:0000313" key="2">
    <source>
        <dbReference type="Proteomes" id="UP001060336"/>
    </source>
</evidence>
<proteinExistence type="predicted"/>
<gene>
    <name evidence="1" type="ORF">NUH88_20940</name>
</gene>
<dbReference type="Proteomes" id="UP001060336">
    <property type="component" value="Chromosome"/>
</dbReference>
<dbReference type="InterPro" id="IPR050484">
    <property type="entry name" value="Transf_Hexapept/Carb_Anhydrase"/>
</dbReference>
<accession>A0A9J7AZT7</accession>
<dbReference type="InterPro" id="IPR047324">
    <property type="entry name" value="LbH_gamma_CA-like"/>
</dbReference>
<dbReference type="PANTHER" id="PTHR13061:SF50">
    <property type="entry name" value="GAMMA CARBONIC ANHYDRASE 1, MITOCHONDRIAL"/>
    <property type="match status" value="1"/>
</dbReference>
<dbReference type="KEGG" id="naci:NUH88_20940"/>
<reference evidence="1" key="1">
    <citation type="submission" date="2022-08" db="EMBL/GenBank/DDBJ databases">
        <title>Nisaea acidiphila sp. nov., isolated from a marine algal debris and emended description of the genus Nisaea Urios et al. 2008.</title>
        <authorList>
            <person name="Kwon K."/>
        </authorList>
    </citation>
    <scope>NUCLEOTIDE SEQUENCE</scope>
    <source>
        <strain evidence="1">MEBiC11861</strain>
    </source>
</reference>
<dbReference type="SUPFAM" id="SSF51161">
    <property type="entry name" value="Trimeric LpxA-like enzymes"/>
    <property type="match status" value="1"/>
</dbReference>
<dbReference type="CDD" id="cd04645">
    <property type="entry name" value="LbH_gamma_CA_like"/>
    <property type="match status" value="1"/>
</dbReference>
<dbReference type="EMBL" id="CP102480">
    <property type="protein sequence ID" value="UUX52282.1"/>
    <property type="molecule type" value="Genomic_DNA"/>
</dbReference>
<evidence type="ECO:0000313" key="1">
    <source>
        <dbReference type="EMBL" id="UUX52282.1"/>
    </source>
</evidence>
<dbReference type="InterPro" id="IPR011004">
    <property type="entry name" value="Trimer_LpxA-like_sf"/>
</dbReference>
<dbReference type="AlphaFoldDB" id="A0A9J7AZT7"/>
<keyword evidence="2" id="KW-1185">Reference proteome</keyword>
<dbReference type="PANTHER" id="PTHR13061">
    <property type="entry name" value="DYNACTIN SUBUNIT P25"/>
    <property type="match status" value="1"/>
</dbReference>